<dbReference type="HOGENOM" id="CLU_136773_0_0_6"/>
<evidence type="ECO:0000256" key="5">
    <source>
        <dbReference type="HAMAP-Rule" id="MF_01178"/>
    </source>
</evidence>
<evidence type="ECO:0000313" key="7">
    <source>
        <dbReference type="Proteomes" id="UP000010290"/>
    </source>
</evidence>
<dbReference type="OrthoDB" id="6428303at2"/>
<dbReference type="RefSeq" id="WP_008914967.1">
    <property type="nucleotide sequence ID" value="NZ_CM001773.1"/>
</dbReference>
<keyword evidence="3 5" id="KW-0010">Activator</keyword>
<dbReference type="PATRIC" id="fig|1141660.3.peg.1119"/>
<comment type="similarity">
    <text evidence="5">Belongs to the Crl family.</text>
</comment>
<feature type="region of interest" description="Essential for activity" evidence="5">
    <location>
        <begin position="99"/>
        <end position="122"/>
    </location>
</feature>
<keyword evidence="4 5" id="KW-0804">Transcription</keyword>
<sequence length="133" mass="15581">MTLQSDYFNGKYIKRFAALGPYLREKQCVNGGYFFDSLTVCINANVVPEKREFWGWWMTLSPKDKGFEYSYYLGMYDSKGVWQSKFSNDKTVMELIEKNLTSFHQSLSKQLCELELACVPSSKMAEFKWQLSK</sequence>
<dbReference type="HAMAP" id="MF_01178">
    <property type="entry name" value="Crl"/>
    <property type="match status" value="1"/>
</dbReference>
<dbReference type="NCBIfam" id="NF008217">
    <property type="entry name" value="PRK10984.1"/>
    <property type="match status" value="1"/>
</dbReference>
<evidence type="ECO:0000256" key="3">
    <source>
        <dbReference type="ARBA" id="ARBA00023159"/>
    </source>
</evidence>
<dbReference type="Proteomes" id="UP000010290">
    <property type="component" value="Chromosome"/>
</dbReference>
<name>K8WFR0_9GAMM</name>
<evidence type="ECO:0000256" key="2">
    <source>
        <dbReference type="ARBA" id="ARBA00023015"/>
    </source>
</evidence>
<evidence type="ECO:0000313" key="6">
    <source>
        <dbReference type="EMBL" id="EKT59418.1"/>
    </source>
</evidence>
<protein>
    <recommendedName>
        <fullName evidence="5">Sigma factor-binding protein Crl</fullName>
    </recommendedName>
</protein>
<keyword evidence="7" id="KW-1185">Reference proteome</keyword>
<dbReference type="Gene3D" id="3.30.310.230">
    <property type="entry name" value="Sigma factor-binding protein Crl monomer"/>
    <property type="match status" value="1"/>
</dbReference>
<proteinExistence type="inferred from homology"/>
<keyword evidence="2 5" id="KW-0805">Transcription regulation</keyword>
<comment type="caution">
    <text evidence="6">The sequence shown here is derived from an EMBL/GenBank/DDBJ whole genome shotgun (WGS) entry which is preliminary data.</text>
</comment>
<accession>K8WFR0</accession>
<dbReference type="GO" id="GO:0045893">
    <property type="term" value="P:positive regulation of DNA-templated transcription"/>
    <property type="evidence" value="ECO:0007669"/>
    <property type="project" value="UniProtKB-UniRule"/>
</dbReference>
<keyword evidence="6" id="KW-0238">DNA-binding</keyword>
<reference evidence="6 7" key="1">
    <citation type="journal article" date="2012" name="BMC Genomics">
        <title>Comparative genomics of bacteria in the genus Providencia isolated from wild Drosophila melanogaster.</title>
        <authorList>
            <person name="Galac M.R."/>
            <person name="Lazzaro B.P."/>
        </authorList>
    </citation>
    <scope>NUCLEOTIDE SEQUENCE [LARGE SCALE GENOMIC DNA]</scope>
    <source>
        <strain evidence="6 7">DSM 19967</strain>
    </source>
</reference>
<dbReference type="EMBL" id="AKKN01000006">
    <property type="protein sequence ID" value="EKT59418.1"/>
    <property type="molecule type" value="Genomic_DNA"/>
</dbReference>
<comment type="function">
    <text evidence="5">Binds to the sigma-S subunit of RNA polymerase, activating expression of sigma-S-regulated genes. Stimulates RNA polymerase holoenzyme formation and may bind to several other sigma factors, such as sigma-70 and sigma-32.</text>
</comment>
<evidence type="ECO:0000256" key="4">
    <source>
        <dbReference type="ARBA" id="ARBA00023163"/>
    </source>
</evidence>
<dbReference type="AlphaFoldDB" id="K8WFR0"/>
<gene>
    <name evidence="5" type="primary">crl</name>
    <name evidence="6" type="ORF">OO7_05534</name>
</gene>
<dbReference type="GO" id="GO:0005737">
    <property type="term" value="C:cytoplasm"/>
    <property type="evidence" value="ECO:0007669"/>
    <property type="project" value="UniProtKB-SubCell"/>
</dbReference>
<comment type="subcellular location">
    <subcellularLocation>
        <location evidence="5">Cytoplasm</location>
    </subcellularLocation>
</comment>
<dbReference type="InterPro" id="IPR038208">
    <property type="entry name" value="Tscrpt_reg_Crl_sf"/>
</dbReference>
<dbReference type="Pfam" id="PF07417">
    <property type="entry name" value="Crl"/>
    <property type="match status" value="1"/>
</dbReference>
<organism evidence="6 7">
    <name type="scientific">Providencia sneebia DSM 19967</name>
    <dbReference type="NCBI Taxonomy" id="1141660"/>
    <lineage>
        <taxon>Bacteria</taxon>
        <taxon>Pseudomonadati</taxon>
        <taxon>Pseudomonadota</taxon>
        <taxon>Gammaproteobacteria</taxon>
        <taxon>Enterobacterales</taxon>
        <taxon>Morganellaceae</taxon>
        <taxon>Providencia</taxon>
    </lineage>
</organism>
<dbReference type="GO" id="GO:0003677">
    <property type="term" value="F:DNA binding"/>
    <property type="evidence" value="ECO:0007669"/>
    <property type="project" value="UniProtKB-KW"/>
</dbReference>
<keyword evidence="1 5" id="KW-0963">Cytoplasm</keyword>
<evidence type="ECO:0000256" key="1">
    <source>
        <dbReference type="ARBA" id="ARBA00022490"/>
    </source>
</evidence>
<dbReference type="InterPro" id="IPR009986">
    <property type="entry name" value="Tscrpt_reg_Crl"/>
</dbReference>